<evidence type="ECO:0000313" key="1">
    <source>
        <dbReference type="EMBL" id="AFU87880.1"/>
    </source>
</evidence>
<organism evidence="1 2">
    <name type="scientific">Caulobacter phage CcrColossus</name>
    <dbReference type="NCBI Taxonomy" id="1211640"/>
    <lineage>
        <taxon>Viruses</taxon>
        <taxon>Duplodnaviria</taxon>
        <taxon>Heunggongvirae</taxon>
        <taxon>Uroviricota</taxon>
        <taxon>Caudoviricetes</taxon>
        <taxon>Jeanschmidtviridae</taxon>
        <taxon>Colossusvirus</taxon>
        <taxon>Colossusvirus colossus</taxon>
    </lineage>
</organism>
<sequence length="144" mass="15132">MTRHILALTTPEYDAVLAAVRVVSFALERGQETADVAGDFLDIATNGGEHAYASPADIGARLGDLADSWQANPDTPGTGANPVQVIIASHGGDVIAAARGLGYIIRKDAAGRYYPAQDLESASRHGYHDTREAAARLVVESAFL</sequence>
<keyword evidence="2" id="KW-1185">Reference proteome</keyword>
<proteinExistence type="predicted"/>
<dbReference type="GeneID" id="13994939"/>
<dbReference type="KEGG" id="vg:13994939"/>
<reference evidence="1 2" key="1">
    <citation type="journal article" date="2012" name="BMC Genomics">
        <title>The Caulobacter crescentus phage phiCbK: genomics of a canonical phage.</title>
        <authorList>
            <person name="Gill J.J."/>
            <person name="Berry J.D."/>
            <person name="Russell W.K."/>
            <person name="Lessor L."/>
            <person name="Escobar Garcia D.A."/>
            <person name="Hernandez D."/>
            <person name="Kane A."/>
            <person name="Keene J."/>
            <person name="Maddox M."/>
            <person name="Martin R."/>
            <person name="Mohan S."/>
            <person name="Thorn A.M."/>
            <person name="Russell D.H."/>
            <person name="Young R."/>
        </authorList>
    </citation>
    <scope>NUCLEOTIDE SEQUENCE [LARGE SCALE GENOMIC DNA]</scope>
</reference>
<evidence type="ECO:0000313" key="2">
    <source>
        <dbReference type="Proteomes" id="UP000000463"/>
    </source>
</evidence>
<protein>
    <submittedName>
        <fullName evidence="1">Uncharacterized protein</fullName>
    </submittedName>
</protein>
<gene>
    <name evidence="1" type="ORF">CcrColossus_gp010</name>
</gene>
<accession>K4JU93</accession>
<dbReference type="EMBL" id="JX100810">
    <property type="protein sequence ID" value="AFU87880.1"/>
    <property type="molecule type" value="Genomic_DNA"/>
</dbReference>
<dbReference type="RefSeq" id="YP_006988244.1">
    <property type="nucleotide sequence ID" value="NC_019406.1"/>
</dbReference>
<name>K4JU93_9CAUD</name>
<dbReference type="Proteomes" id="UP000000463">
    <property type="component" value="Segment"/>
</dbReference>